<dbReference type="PANTHER" id="PTHR12837">
    <property type="entry name" value="POLY ADP-RIBOSE GLYCOHYDROLASE"/>
    <property type="match status" value="1"/>
</dbReference>
<evidence type="ECO:0000259" key="5">
    <source>
        <dbReference type="Pfam" id="PF20811"/>
    </source>
</evidence>
<dbReference type="EC" id="3.2.1.143" evidence="2"/>
<dbReference type="GO" id="GO:0009225">
    <property type="term" value="P:nucleotide-sugar metabolic process"/>
    <property type="evidence" value="ECO:0007669"/>
    <property type="project" value="TreeGrafter"/>
</dbReference>
<keyword evidence="7" id="KW-1185">Reference proteome</keyword>
<gene>
    <name evidence="6" type="ORF">CVT25_013704</name>
</gene>
<evidence type="ECO:0000256" key="3">
    <source>
        <dbReference type="ARBA" id="ARBA00022801"/>
    </source>
</evidence>
<dbReference type="Pfam" id="PF05028">
    <property type="entry name" value="PARG_cat_C"/>
    <property type="match status" value="1"/>
</dbReference>
<reference evidence="6 7" key="1">
    <citation type="journal article" date="2018" name="Evol. Lett.">
        <title>Horizontal gene cluster transfer increased hallucinogenic mushroom diversity.</title>
        <authorList>
            <person name="Reynolds H.T."/>
            <person name="Vijayakumar V."/>
            <person name="Gluck-Thaler E."/>
            <person name="Korotkin H.B."/>
            <person name="Matheny P.B."/>
            <person name="Slot J.C."/>
        </authorList>
    </citation>
    <scope>NUCLEOTIDE SEQUENCE [LARGE SCALE GENOMIC DNA]</scope>
    <source>
        <strain evidence="6 7">2631</strain>
    </source>
</reference>
<dbReference type="InterPro" id="IPR007724">
    <property type="entry name" value="Poly_GlycHdrlase"/>
</dbReference>
<dbReference type="PANTHER" id="PTHR12837:SF0">
    <property type="entry name" value="POLY(ADP-RIBOSE) GLYCOHYDROLASE"/>
    <property type="match status" value="1"/>
</dbReference>
<evidence type="ECO:0000256" key="2">
    <source>
        <dbReference type="ARBA" id="ARBA00012255"/>
    </source>
</evidence>
<evidence type="ECO:0000256" key="1">
    <source>
        <dbReference type="ARBA" id="ARBA00009545"/>
    </source>
</evidence>
<name>A0A409VTL6_PSICY</name>
<feature type="domain" description="PARG catalytic Macro" evidence="4">
    <location>
        <begin position="252"/>
        <end position="398"/>
    </location>
</feature>
<sequence>MNSHYHILPSDPSILSLDPLGLCDEDEPSTWLVIVSAIGSFRKQISSSQGIHAIPNLIQDLSYSVHMNGHLDTTFLNQFVLDNYPDPESPVASQILNNILDAALELPSLFPTHRIPYLNQHNPLLEFSTLHIRSLLSHQFLNTLSPPKGNEWGCTFSCWYSGQPPLPDVVSGYLTALFDYFIHPVDFTNRVFYRYHTSPLPKDSLSFWTTGQKYSLFDYLVIEPVSIQSVPFPHEKVTCTLIASNSSPGFGASCTQEELVTAACPPLLPMGALFISPPISPDATIVVQGNMPIFHWTGQGREARFLGKYTNMNHTFVFLDASELDIVTESNSDDSIPDLDPKYLFRDLHKALIGFSALVQLGIKAVASPLWGAGAFGGNPIIKTLILGAAAARAGISIHLSVDKARIYQQGTDDESKELIHILECLKQDWKCLMVEDVVQKLHSGTL</sequence>
<dbReference type="Proteomes" id="UP000283269">
    <property type="component" value="Unassembled WGS sequence"/>
</dbReference>
<keyword evidence="3" id="KW-0378">Hydrolase</keyword>
<dbReference type="GO" id="GO:0005737">
    <property type="term" value="C:cytoplasm"/>
    <property type="evidence" value="ECO:0007669"/>
    <property type="project" value="TreeGrafter"/>
</dbReference>
<dbReference type="GO" id="GO:0006282">
    <property type="term" value="P:regulation of DNA repair"/>
    <property type="evidence" value="ECO:0007669"/>
    <property type="project" value="InterPro"/>
</dbReference>
<dbReference type="OrthoDB" id="1937899at2759"/>
<evidence type="ECO:0000259" key="4">
    <source>
        <dbReference type="Pfam" id="PF05028"/>
    </source>
</evidence>
<proteinExistence type="inferred from homology"/>
<dbReference type="InParanoid" id="A0A409VTL6"/>
<dbReference type="GO" id="GO:1990966">
    <property type="term" value="P:ATP generation from poly-ADP-D-ribose"/>
    <property type="evidence" value="ECO:0007669"/>
    <property type="project" value="TreeGrafter"/>
</dbReference>
<dbReference type="GO" id="GO:0005634">
    <property type="term" value="C:nucleus"/>
    <property type="evidence" value="ECO:0007669"/>
    <property type="project" value="TreeGrafter"/>
</dbReference>
<dbReference type="AlphaFoldDB" id="A0A409VTL6"/>
<dbReference type="GO" id="GO:0005975">
    <property type="term" value="P:carbohydrate metabolic process"/>
    <property type="evidence" value="ECO:0007669"/>
    <property type="project" value="InterPro"/>
</dbReference>
<accession>A0A409VTL6</accession>
<dbReference type="STRING" id="93625.A0A409VTL6"/>
<comment type="similarity">
    <text evidence="1">Belongs to the poly(ADP-ribose) glycohydrolase family.</text>
</comment>
<evidence type="ECO:0000313" key="6">
    <source>
        <dbReference type="EMBL" id="PPQ69621.1"/>
    </source>
</evidence>
<evidence type="ECO:0000313" key="7">
    <source>
        <dbReference type="Proteomes" id="UP000283269"/>
    </source>
</evidence>
<organism evidence="6 7">
    <name type="scientific">Psilocybe cyanescens</name>
    <dbReference type="NCBI Taxonomy" id="93625"/>
    <lineage>
        <taxon>Eukaryota</taxon>
        <taxon>Fungi</taxon>
        <taxon>Dikarya</taxon>
        <taxon>Basidiomycota</taxon>
        <taxon>Agaricomycotina</taxon>
        <taxon>Agaricomycetes</taxon>
        <taxon>Agaricomycetidae</taxon>
        <taxon>Agaricales</taxon>
        <taxon>Agaricineae</taxon>
        <taxon>Strophariaceae</taxon>
        <taxon>Psilocybe</taxon>
    </lineage>
</organism>
<dbReference type="InterPro" id="IPR046372">
    <property type="entry name" value="PARG_cat_C"/>
</dbReference>
<dbReference type="EMBL" id="NHYD01003929">
    <property type="protein sequence ID" value="PPQ69621.1"/>
    <property type="molecule type" value="Genomic_DNA"/>
</dbReference>
<comment type="caution">
    <text evidence="6">The sequence shown here is derived from an EMBL/GenBank/DDBJ whole genome shotgun (WGS) entry which is preliminary data.</text>
</comment>
<protein>
    <recommendedName>
        <fullName evidence="2">poly(ADP-ribose) glycohydrolase</fullName>
        <ecNumber evidence="2">3.2.1.143</ecNumber>
    </recommendedName>
</protein>
<feature type="domain" description="PARG helical" evidence="5">
    <location>
        <begin position="93"/>
        <end position="181"/>
    </location>
</feature>
<dbReference type="InterPro" id="IPR048362">
    <property type="entry name" value="PARG_helical"/>
</dbReference>
<dbReference type="Pfam" id="PF20811">
    <property type="entry name" value="PARG_cat_N"/>
    <property type="match status" value="1"/>
</dbReference>
<dbReference type="GO" id="GO:0004649">
    <property type="term" value="F:poly(ADP-ribose) glycohydrolase activity"/>
    <property type="evidence" value="ECO:0007669"/>
    <property type="project" value="UniProtKB-EC"/>
</dbReference>